<name>X1U3C0_9ZZZZ</name>
<sequence>MFFIAPAVDPAQPPMNMRRRRIPRDRGGQRSKFWVVNPVVVFMETT</sequence>
<organism evidence="1">
    <name type="scientific">marine sediment metagenome</name>
    <dbReference type="NCBI Taxonomy" id="412755"/>
    <lineage>
        <taxon>unclassified sequences</taxon>
        <taxon>metagenomes</taxon>
        <taxon>ecological metagenomes</taxon>
    </lineage>
</organism>
<evidence type="ECO:0000313" key="1">
    <source>
        <dbReference type="EMBL" id="GAI98131.1"/>
    </source>
</evidence>
<dbReference type="EMBL" id="BARW01019676">
    <property type="protein sequence ID" value="GAI98131.1"/>
    <property type="molecule type" value="Genomic_DNA"/>
</dbReference>
<accession>X1U3C0</accession>
<dbReference type="AlphaFoldDB" id="X1U3C0"/>
<gene>
    <name evidence="1" type="ORF">S12H4_33398</name>
</gene>
<reference evidence="1" key="1">
    <citation type="journal article" date="2014" name="Front. Microbiol.">
        <title>High frequency of phylogenetically diverse reductive dehalogenase-homologous genes in deep subseafloor sedimentary metagenomes.</title>
        <authorList>
            <person name="Kawai M."/>
            <person name="Futagami T."/>
            <person name="Toyoda A."/>
            <person name="Takaki Y."/>
            <person name="Nishi S."/>
            <person name="Hori S."/>
            <person name="Arai W."/>
            <person name="Tsubouchi T."/>
            <person name="Morono Y."/>
            <person name="Uchiyama I."/>
            <person name="Ito T."/>
            <person name="Fujiyama A."/>
            <person name="Inagaki F."/>
            <person name="Takami H."/>
        </authorList>
    </citation>
    <scope>NUCLEOTIDE SEQUENCE</scope>
    <source>
        <strain evidence="1">Expedition CK06-06</strain>
    </source>
</reference>
<protein>
    <submittedName>
        <fullName evidence="1">Uncharacterized protein</fullName>
    </submittedName>
</protein>
<proteinExistence type="predicted"/>
<comment type="caution">
    <text evidence="1">The sequence shown here is derived from an EMBL/GenBank/DDBJ whole genome shotgun (WGS) entry which is preliminary data.</text>
</comment>